<dbReference type="OrthoDB" id="10266500at2759"/>
<dbReference type="EMBL" id="CAICTM010000054">
    <property type="protein sequence ID" value="CAB9499193.1"/>
    <property type="molecule type" value="Genomic_DNA"/>
</dbReference>
<gene>
    <name evidence="1" type="ORF">SEMRO_55_G032490.1</name>
</gene>
<sequence length="119" mass="12816">MGSSTCSAASQNGHFEMLKWAHENGCPWDADTMVGAVKGGHLNILKWLQLNGCPKHDWLLVHAAYGGHLEIVKYALDNELGTSLTHLICSIAAGAGHLEILQWAHAHGYSWNSTPALGC</sequence>
<dbReference type="InterPro" id="IPR002110">
    <property type="entry name" value="Ankyrin_rpt"/>
</dbReference>
<keyword evidence="2" id="KW-1185">Reference proteome</keyword>
<comment type="caution">
    <text evidence="1">The sequence shown here is derived from an EMBL/GenBank/DDBJ whole genome shotgun (WGS) entry which is preliminary data.</text>
</comment>
<evidence type="ECO:0000313" key="2">
    <source>
        <dbReference type="Proteomes" id="UP001153069"/>
    </source>
</evidence>
<dbReference type="InterPro" id="IPR052050">
    <property type="entry name" value="SecEffector_AnkRepeat"/>
</dbReference>
<evidence type="ECO:0000313" key="1">
    <source>
        <dbReference type="EMBL" id="CAB9499193.1"/>
    </source>
</evidence>
<name>A0A9N8H230_9STRA</name>
<accession>A0A9N8H230</accession>
<dbReference type="PANTHER" id="PTHR46586:SF3">
    <property type="entry name" value="ANKYRIN REPEAT-CONTAINING PROTEIN"/>
    <property type="match status" value="1"/>
</dbReference>
<dbReference type="SUPFAM" id="SSF140860">
    <property type="entry name" value="Pseudo ankyrin repeat-like"/>
    <property type="match status" value="1"/>
</dbReference>
<organism evidence="1 2">
    <name type="scientific">Seminavis robusta</name>
    <dbReference type="NCBI Taxonomy" id="568900"/>
    <lineage>
        <taxon>Eukaryota</taxon>
        <taxon>Sar</taxon>
        <taxon>Stramenopiles</taxon>
        <taxon>Ochrophyta</taxon>
        <taxon>Bacillariophyta</taxon>
        <taxon>Bacillariophyceae</taxon>
        <taxon>Bacillariophycidae</taxon>
        <taxon>Naviculales</taxon>
        <taxon>Naviculaceae</taxon>
        <taxon>Seminavis</taxon>
    </lineage>
</organism>
<protein>
    <submittedName>
        <fullName evidence="1">Ankyrin containing protein (ISS)</fullName>
    </submittedName>
</protein>
<reference evidence="1" key="1">
    <citation type="submission" date="2020-06" db="EMBL/GenBank/DDBJ databases">
        <authorList>
            <consortium name="Plant Systems Biology data submission"/>
        </authorList>
    </citation>
    <scope>NUCLEOTIDE SEQUENCE</scope>
    <source>
        <strain evidence="1">D6</strain>
    </source>
</reference>
<dbReference type="Gene3D" id="1.25.40.20">
    <property type="entry name" value="Ankyrin repeat-containing domain"/>
    <property type="match status" value="1"/>
</dbReference>
<dbReference type="PANTHER" id="PTHR46586">
    <property type="entry name" value="ANKYRIN REPEAT-CONTAINING PROTEIN"/>
    <property type="match status" value="1"/>
</dbReference>
<dbReference type="AlphaFoldDB" id="A0A9N8H230"/>
<dbReference type="Pfam" id="PF12796">
    <property type="entry name" value="Ank_2"/>
    <property type="match status" value="1"/>
</dbReference>
<dbReference type="InterPro" id="IPR036770">
    <property type="entry name" value="Ankyrin_rpt-contain_sf"/>
</dbReference>
<dbReference type="Proteomes" id="UP001153069">
    <property type="component" value="Unassembled WGS sequence"/>
</dbReference>
<proteinExistence type="predicted"/>